<reference evidence="2 3" key="1">
    <citation type="submission" date="2016-11" db="EMBL/GenBank/DDBJ databases">
        <authorList>
            <person name="Jaros S."/>
            <person name="Januszkiewicz K."/>
            <person name="Wedrychowicz H."/>
        </authorList>
    </citation>
    <scope>NUCLEOTIDE SEQUENCE [LARGE SCALE GENOMIC DNA]</scope>
    <source>
        <strain evidence="2 3">DSM 21120</strain>
    </source>
</reference>
<keyword evidence="1" id="KW-0812">Transmembrane</keyword>
<feature type="transmembrane region" description="Helical" evidence="1">
    <location>
        <begin position="77"/>
        <end position="100"/>
    </location>
</feature>
<keyword evidence="3" id="KW-1185">Reference proteome</keyword>
<proteinExistence type="predicted"/>
<dbReference type="RefSeq" id="WP_073183566.1">
    <property type="nucleotide sequence ID" value="NZ_FQXI01000002.1"/>
</dbReference>
<accession>A0A1M5QAR3</accession>
<protein>
    <submittedName>
        <fullName evidence="2">Uncharacterized protein</fullName>
    </submittedName>
</protein>
<dbReference type="EMBL" id="FQXI01000002">
    <property type="protein sequence ID" value="SHH11058.1"/>
    <property type="molecule type" value="Genomic_DNA"/>
</dbReference>
<evidence type="ECO:0000313" key="3">
    <source>
        <dbReference type="Proteomes" id="UP000184032"/>
    </source>
</evidence>
<dbReference type="OrthoDB" id="1697261at2"/>
<organism evidence="2 3">
    <name type="scientific">Anaerosphaera aminiphila DSM 21120</name>
    <dbReference type="NCBI Taxonomy" id="1120995"/>
    <lineage>
        <taxon>Bacteria</taxon>
        <taxon>Bacillati</taxon>
        <taxon>Bacillota</taxon>
        <taxon>Tissierellia</taxon>
        <taxon>Tissierellales</taxon>
        <taxon>Peptoniphilaceae</taxon>
        <taxon>Anaerosphaera</taxon>
    </lineage>
</organism>
<gene>
    <name evidence="2" type="ORF">SAMN02745245_00574</name>
</gene>
<feature type="transmembrane region" description="Helical" evidence="1">
    <location>
        <begin position="37"/>
        <end position="57"/>
    </location>
</feature>
<keyword evidence="1" id="KW-1133">Transmembrane helix</keyword>
<evidence type="ECO:0000313" key="2">
    <source>
        <dbReference type="EMBL" id="SHH11058.1"/>
    </source>
</evidence>
<sequence length="237" mass="27530">MNKNNAKFAFTVLISALIPLWFQFALTDRAILENTSMYTILWVLSNYLFISTILDVFEKYSQMFKLKKLKINKTTFFVNIITYVAFLIFINAYFIQTLYIRDNALLNKFANMFTFSLIIMTFIINLMCGAFPEKSENENTNIYSVDNKNSFRHGREMWRTVIGSYESGILIGYLPFEFDDIKTVFLNKKDKELILKGKNKDGQFRVGIVAPKSRDIAIDIIREAAAEGKFENSKINI</sequence>
<keyword evidence="1" id="KW-0472">Membrane</keyword>
<name>A0A1M5QAR3_9FIRM</name>
<dbReference type="Proteomes" id="UP000184032">
    <property type="component" value="Unassembled WGS sequence"/>
</dbReference>
<evidence type="ECO:0000256" key="1">
    <source>
        <dbReference type="SAM" id="Phobius"/>
    </source>
</evidence>
<feature type="transmembrane region" description="Helical" evidence="1">
    <location>
        <begin position="112"/>
        <end position="131"/>
    </location>
</feature>
<dbReference type="AlphaFoldDB" id="A0A1M5QAR3"/>